<feature type="compositionally biased region" description="Acidic residues" evidence="1">
    <location>
        <begin position="11"/>
        <end position="24"/>
    </location>
</feature>
<feature type="compositionally biased region" description="Basic residues" evidence="1">
    <location>
        <begin position="55"/>
        <end position="64"/>
    </location>
</feature>
<gene>
    <name evidence="2" type="ORF">ACFP57_13255</name>
</gene>
<dbReference type="PANTHER" id="PTHR36456">
    <property type="entry name" value="UPF0232 PROTEIN SCO3875"/>
    <property type="match status" value="1"/>
</dbReference>
<sequence length="196" mass="21505">MSEPWDAEPPTWDEEPSEPTEEEREIAAAHDPLGLDLASQIARGTMSMLPPPRGVRAKPKRRRRPVDPDVRSGSGPDARDPQLLGAALDHLMRDRGWAKEVSLRLLLDRWPALVGPTNAAHSHPEAYADTVLTIRTDATVWSTSLRTLAPSLVAKLNKELGEGTVTRIQVLGPNAPSWNHGPRSVRDGRGPRDTYG</sequence>
<dbReference type="RefSeq" id="WP_343886756.1">
    <property type="nucleotide sequence ID" value="NZ_BAAAKI010000024.1"/>
</dbReference>
<protein>
    <submittedName>
        <fullName evidence="2">DUF721 domain-containing protein</fullName>
    </submittedName>
</protein>
<dbReference type="InterPro" id="IPR007922">
    <property type="entry name" value="DciA-like"/>
</dbReference>
<evidence type="ECO:0000313" key="3">
    <source>
        <dbReference type="Proteomes" id="UP001596266"/>
    </source>
</evidence>
<accession>A0ABW1X367</accession>
<reference evidence="3" key="1">
    <citation type="journal article" date="2019" name="Int. J. Syst. Evol. Microbiol.">
        <title>The Global Catalogue of Microorganisms (GCM) 10K type strain sequencing project: providing services to taxonomists for standard genome sequencing and annotation.</title>
        <authorList>
            <consortium name="The Broad Institute Genomics Platform"/>
            <consortium name="The Broad Institute Genome Sequencing Center for Infectious Disease"/>
            <person name="Wu L."/>
            <person name="Ma J."/>
        </authorList>
    </citation>
    <scope>NUCLEOTIDE SEQUENCE [LARGE SCALE GENOMIC DNA]</scope>
    <source>
        <strain evidence="3">CGMCC 1.15277</strain>
    </source>
</reference>
<dbReference type="EMBL" id="JBHSUA010000025">
    <property type="protein sequence ID" value="MFC6397943.1"/>
    <property type="molecule type" value="Genomic_DNA"/>
</dbReference>
<feature type="region of interest" description="Disordered" evidence="1">
    <location>
        <begin position="1"/>
        <end position="81"/>
    </location>
</feature>
<dbReference type="Pfam" id="PF05258">
    <property type="entry name" value="DciA"/>
    <property type="match status" value="1"/>
</dbReference>
<comment type="caution">
    <text evidence="2">The sequence shown here is derived from an EMBL/GenBank/DDBJ whole genome shotgun (WGS) entry which is preliminary data.</text>
</comment>
<feature type="compositionally biased region" description="Basic and acidic residues" evidence="1">
    <location>
        <begin position="184"/>
        <end position="196"/>
    </location>
</feature>
<feature type="region of interest" description="Disordered" evidence="1">
    <location>
        <begin position="171"/>
        <end position="196"/>
    </location>
</feature>
<keyword evidence="3" id="KW-1185">Reference proteome</keyword>
<organism evidence="2 3">
    <name type="scientific">Luteococcus sanguinis</name>
    <dbReference type="NCBI Taxonomy" id="174038"/>
    <lineage>
        <taxon>Bacteria</taxon>
        <taxon>Bacillati</taxon>
        <taxon>Actinomycetota</taxon>
        <taxon>Actinomycetes</taxon>
        <taxon>Propionibacteriales</taxon>
        <taxon>Propionibacteriaceae</taxon>
        <taxon>Luteococcus</taxon>
    </lineage>
</organism>
<dbReference type="PANTHER" id="PTHR36456:SF1">
    <property type="entry name" value="UPF0232 PROTEIN SCO3875"/>
    <property type="match status" value="1"/>
</dbReference>
<dbReference type="Proteomes" id="UP001596266">
    <property type="component" value="Unassembled WGS sequence"/>
</dbReference>
<evidence type="ECO:0000256" key="1">
    <source>
        <dbReference type="SAM" id="MobiDB-lite"/>
    </source>
</evidence>
<name>A0ABW1X367_9ACTN</name>
<evidence type="ECO:0000313" key="2">
    <source>
        <dbReference type="EMBL" id="MFC6397943.1"/>
    </source>
</evidence>
<proteinExistence type="predicted"/>